<proteinExistence type="predicted"/>
<sequence length="121" mass="14792">MGNLKKAVLEIGRKRRYRKRIGLRKWTPELENAIQDKRVTYKKYINNPTDKNKEDYKQKRNYKKMCMNGKPWTLNKNEKDTVQINPTDEQDWIKYYKDLWFREDAEETNIEPNNSRGLDFD</sequence>
<dbReference type="AlphaFoldDB" id="A0A8K0GD63"/>
<reference evidence="1" key="1">
    <citation type="submission" date="2019-08" db="EMBL/GenBank/DDBJ databases">
        <title>The genome of the North American firefly Photinus pyralis.</title>
        <authorList>
            <consortium name="Photinus pyralis genome working group"/>
            <person name="Fallon T.R."/>
            <person name="Sander Lower S.E."/>
            <person name="Weng J.-K."/>
        </authorList>
    </citation>
    <scope>NUCLEOTIDE SEQUENCE</scope>
    <source>
        <strain evidence="1">TRF0915ILg1</strain>
        <tissue evidence="1">Whole body</tissue>
    </source>
</reference>
<dbReference type="Proteomes" id="UP000801492">
    <property type="component" value="Unassembled WGS sequence"/>
</dbReference>
<organism evidence="1 2">
    <name type="scientific">Ignelater luminosus</name>
    <name type="common">Cucubano</name>
    <name type="synonym">Pyrophorus luminosus</name>
    <dbReference type="NCBI Taxonomy" id="2038154"/>
    <lineage>
        <taxon>Eukaryota</taxon>
        <taxon>Metazoa</taxon>
        <taxon>Ecdysozoa</taxon>
        <taxon>Arthropoda</taxon>
        <taxon>Hexapoda</taxon>
        <taxon>Insecta</taxon>
        <taxon>Pterygota</taxon>
        <taxon>Neoptera</taxon>
        <taxon>Endopterygota</taxon>
        <taxon>Coleoptera</taxon>
        <taxon>Polyphaga</taxon>
        <taxon>Elateriformia</taxon>
        <taxon>Elateroidea</taxon>
        <taxon>Elateridae</taxon>
        <taxon>Agrypninae</taxon>
        <taxon>Pyrophorini</taxon>
        <taxon>Ignelater</taxon>
    </lineage>
</organism>
<dbReference type="EMBL" id="VTPC01004109">
    <property type="protein sequence ID" value="KAF2897492.1"/>
    <property type="molecule type" value="Genomic_DNA"/>
</dbReference>
<keyword evidence="2" id="KW-1185">Reference proteome</keyword>
<evidence type="ECO:0000313" key="1">
    <source>
        <dbReference type="EMBL" id="KAF2897492.1"/>
    </source>
</evidence>
<gene>
    <name evidence="1" type="ORF">ILUMI_08691</name>
</gene>
<name>A0A8K0GD63_IGNLU</name>
<dbReference type="OrthoDB" id="8196300at2759"/>
<accession>A0A8K0GD63</accession>
<protein>
    <submittedName>
        <fullName evidence="1">Uncharacterized protein</fullName>
    </submittedName>
</protein>
<comment type="caution">
    <text evidence="1">The sequence shown here is derived from an EMBL/GenBank/DDBJ whole genome shotgun (WGS) entry which is preliminary data.</text>
</comment>
<evidence type="ECO:0000313" key="2">
    <source>
        <dbReference type="Proteomes" id="UP000801492"/>
    </source>
</evidence>